<keyword evidence="1" id="KW-0963">Cytoplasm</keyword>
<dbReference type="SMART" id="SM00448">
    <property type="entry name" value="REC"/>
    <property type="match status" value="1"/>
</dbReference>
<keyword evidence="2" id="KW-0902">Two-component regulatory system</keyword>
<dbReference type="STRING" id="686796.SAMN04488104_102712"/>
<dbReference type="GO" id="GO:0000156">
    <property type="term" value="F:phosphorelay response regulator activity"/>
    <property type="evidence" value="ECO:0007669"/>
    <property type="project" value="InterPro"/>
</dbReference>
<dbReference type="SMART" id="SM00850">
    <property type="entry name" value="LytTR"/>
    <property type="match status" value="1"/>
</dbReference>
<keyword evidence="3" id="KW-0010">Activator</keyword>
<dbReference type="RefSeq" id="WP_087940136.1">
    <property type="nucleotide sequence ID" value="NZ_FNAC01000027.1"/>
</dbReference>
<feature type="domain" description="Response regulatory" evidence="6">
    <location>
        <begin position="7"/>
        <end position="119"/>
    </location>
</feature>
<evidence type="ECO:0000259" key="6">
    <source>
        <dbReference type="PROSITE" id="PS50110"/>
    </source>
</evidence>
<dbReference type="GO" id="GO:0003677">
    <property type="term" value="F:DNA binding"/>
    <property type="evidence" value="ECO:0007669"/>
    <property type="project" value="InterPro"/>
</dbReference>
<dbReference type="Pfam" id="PF00072">
    <property type="entry name" value="Response_reg"/>
    <property type="match status" value="1"/>
</dbReference>
<proteinExistence type="predicted"/>
<dbReference type="PANTHER" id="PTHR37299:SF3">
    <property type="entry name" value="STAGE 0 SPORULATION PROTEIN A HOMOLOG"/>
    <property type="match status" value="1"/>
</dbReference>
<dbReference type="OrthoDB" id="822409at2"/>
<evidence type="ECO:0000256" key="3">
    <source>
        <dbReference type="ARBA" id="ARBA00023159"/>
    </source>
</evidence>
<evidence type="ECO:0000256" key="4">
    <source>
        <dbReference type="ARBA" id="ARBA00037164"/>
    </source>
</evidence>
<dbReference type="InterPro" id="IPR046947">
    <property type="entry name" value="LytR-like"/>
</dbReference>
<dbReference type="Gene3D" id="2.40.50.1020">
    <property type="entry name" value="LytTr DNA-binding domain"/>
    <property type="match status" value="1"/>
</dbReference>
<evidence type="ECO:0000313" key="7">
    <source>
        <dbReference type="EMBL" id="SDD37793.1"/>
    </source>
</evidence>
<dbReference type="Proteomes" id="UP000199060">
    <property type="component" value="Unassembled WGS sequence"/>
</dbReference>
<comment type="function">
    <text evidence="4">Required for high-level post-exponential phase expression of a series of secreted proteins.</text>
</comment>
<dbReference type="EMBL" id="FNAC01000027">
    <property type="protein sequence ID" value="SDD37793.1"/>
    <property type="molecule type" value="Genomic_DNA"/>
</dbReference>
<dbReference type="PROSITE" id="PS50110">
    <property type="entry name" value="RESPONSE_REGULATORY"/>
    <property type="match status" value="1"/>
</dbReference>
<dbReference type="InterPro" id="IPR001789">
    <property type="entry name" value="Sig_transdc_resp-reg_receiver"/>
</dbReference>
<evidence type="ECO:0000256" key="1">
    <source>
        <dbReference type="ARBA" id="ARBA00022490"/>
    </source>
</evidence>
<dbReference type="Pfam" id="PF04397">
    <property type="entry name" value="LytTR"/>
    <property type="match status" value="1"/>
</dbReference>
<accession>A0A1G6U911</accession>
<keyword evidence="8" id="KW-1185">Reference proteome</keyword>
<dbReference type="SUPFAM" id="SSF52172">
    <property type="entry name" value="CheY-like"/>
    <property type="match status" value="1"/>
</dbReference>
<feature type="modified residue" description="4-aspartylphosphate" evidence="5">
    <location>
        <position position="58"/>
    </location>
</feature>
<gene>
    <name evidence="7" type="ORF">SAMN04488104_102712</name>
</gene>
<keyword evidence="5" id="KW-0597">Phosphoprotein</keyword>
<evidence type="ECO:0000313" key="8">
    <source>
        <dbReference type="Proteomes" id="UP000199060"/>
    </source>
</evidence>
<dbReference type="PANTHER" id="PTHR37299">
    <property type="entry name" value="TRANSCRIPTIONAL REGULATOR-RELATED"/>
    <property type="match status" value="1"/>
</dbReference>
<dbReference type="AlphaFoldDB" id="A0A1G6U911"/>
<dbReference type="Gene3D" id="3.40.50.2300">
    <property type="match status" value="1"/>
</dbReference>
<name>A0A1G6U911_9BACT</name>
<reference evidence="8" key="1">
    <citation type="submission" date="2016-10" db="EMBL/GenBank/DDBJ databases">
        <authorList>
            <person name="Varghese N."/>
            <person name="Submissions S."/>
        </authorList>
    </citation>
    <scope>NUCLEOTIDE SEQUENCE [LARGE SCALE GENOMIC DNA]</scope>
    <source>
        <strain evidence="8">DSM 23095</strain>
    </source>
</reference>
<protein>
    <submittedName>
        <fullName evidence="7">Two component transcriptional regulator, LytTR family</fullName>
    </submittedName>
</protein>
<dbReference type="InterPro" id="IPR007492">
    <property type="entry name" value="LytTR_DNA-bd_dom"/>
</dbReference>
<evidence type="ECO:0000256" key="2">
    <source>
        <dbReference type="ARBA" id="ARBA00023012"/>
    </source>
</evidence>
<dbReference type="InterPro" id="IPR011006">
    <property type="entry name" value="CheY-like_superfamily"/>
</dbReference>
<sequence length="238" mass="27765">MNQKSLKIGIVDDEKPSIEILKDIISGIPFYEVIFSTHDPFQVQNLIDRFSIDILFMDIEMPGFNGLELARRIQRKGIAIIICSAYPEYAVDSFKIDAIYFIIKAPDLFEVSIALDKARKFLENRSLPENDFSDKIMLLNLRRLNKQVLLRTMDILYIEQSHDYSLIYLDSGEVIKRRSTFSETLKTINKPFIFKVHRSFAVNGMKINSFDHAYCYFKNEKRIPIGKDYQGNILNFLK</sequence>
<evidence type="ECO:0000256" key="5">
    <source>
        <dbReference type="PROSITE-ProRule" id="PRU00169"/>
    </source>
</evidence>
<organism evidence="7 8">
    <name type="scientific">Algoriphagus faecimaris</name>
    <dbReference type="NCBI Taxonomy" id="686796"/>
    <lineage>
        <taxon>Bacteria</taxon>
        <taxon>Pseudomonadati</taxon>
        <taxon>Bacteroidota</taxon>
        <taxon>Cytophagia</taxon>
        <taxon>Cytophagales</taxon>
        <taxon>Cyclobacteriaceae</taxon>
        <taxon>Algoriphagus</taxon>
    </lineage>
</organism>